<feature type="transmembrane region" description="Helical" evidence="5">
    <location>
        <begin position="342"/>
        <end position="365"/>
    </location>
</feature>
<dbReference type="Pfam" id="PF07690">
    <property type="entry name" value="MFS_1"/>
    <property type="match status" value="1"/>
</dbReference>
<keyword evidence="8" id="KW-1185">Reference proteome</keyword>
<feature type="transmembrane region" description="Helical" evidence="5">
    <location>
        <begin position="207"/>
        <end position="229"/>
    </location>
</feature>
<evidence type="ECO:0000259" key="6">
    <source>
        <dbReference type="PROSITE" id="PS50850"/>
    </source>
</evidence>
<dbReference type="EMBL" id="FNYV01000004">
    <property type="protein sequence ID" value="SEJ44668.1"/>
    <property type="molecule type" value="Genomic_DNA"/>
</dbReference>
<reference evidence="8" key="1">
    <citation type="submission" date="2016-10" db="EMBL/GenBank/DDBJ databases">
        <authorList>
            <person name="Varghese N."/>
            <person name="Submissions S."/>
        </authorList>
    </citation>
    <scope>NUCLEOTIDE SEQUENCE [LARGE SCALE GENOMIC DNA]</scope>
    <source>
        <strain evidence="8">CGMCC 4.7038</strain>
    </source>
</reference>
<comment type="subcellular location">
    <subcellularLocation>
        <location evidence="1">Cell membrane</location>
        <topology evidence="1">Multi-pass membrane protein</topology>
    </subcellularLocation>
</comment>
<dbReference type="GO" id="GO:0005886">
    <property type="term" value="C:plasma membrane"/>
    <property type="evidence" value="ECO:0007669"/>
    <property type="project" value="UniProtKB-SubCell"/>
</dbReference>
<feature type="transmembrane region" description="Helical" evidence="5">
    <location>
        <begin position="86"/>
        <end position="104"/>
    </location>
</feature>
<evidence type="ECO:0000256" key="4">
    <source>
        <dbReference type="ARBA" id="ARBA00023136"/>
    </source>
</evidence>
<keyword evidence="4 5" id="KW-0472">Membrane</keyword>
<evidence type="ECO:0000313" key="7">
    <source>
        <dbReference type="EMBL" id="SEJ44668.1"/>
    </source>
</evidence>
<dbReference type="AlphaFoldDB" id="A0A1H6YTR2"/>
<feature type="transmembrane region" description="Helical" evidence="5">
    <location>
        <begin position="287"/>
        <end position="306"/>
    </location>
</feature>
<feature type="domain" description="Major facilitator superfamily (MFS) profile" evidence="6">
    <location>
        <begin position="251"/>
        <end position="444"/>
    </location>
</feature>
<dbReference type="Proteomes" id="UP000198707">
    <property type="component" value="Unassembled WGS sequence"/>
</dbReference>
<sequence length="444" mass="43767">MDCGGSAPRCVIVSVPEERTGTYVDPAVTAPTTPSTSLGPAPGVLAARNGVAVVFALNGLAVATWFSRVPAIRDGLELSPGRLGLLLLAMSVGAILAMPTAGLVTQRLGATRAVALSTLLVALGLTVAGLSAGVAGSLPGVALGLFALGYGSGSCDVAMNIEGAAVERRLGWTVMPRFHAAWSLGSVAGAGLGAGAARLGLPVGAHLGVLAAVVLGGTLLGARAFLPAAPEAAGSAAARRGRLLTAWREPRTLLIGLLVLAAAFAEGSANDWLAVAFIDGYGFSEAAGAAVFGVFVVGMTLGRTLGTVALDRWGRGPVLTTTILLAVVGAGLAVLAGSGPVAVVGVALWGIGASLGFPVGMSAAADEEEHAHVRVSVVAVIGYTAFLAGPPLLGLLGDQVGTLRALLVVPLLLLPTLFLVRAARPPAAGGTGVPARAGSANPDA</sequence>
<dbReference type="InterPro" id="IPR011701">
    <property type="entry name" value="MFS"/>
</dbReference>
<feature type="transmembrane region" description="Helical" evidence="5">
    <location>
        <begin position="402"/>
        <end position="420"/>
    </location>
</feature>
<keyword evidence="2 5" id="KW-0812">Transmembrane</keyword>
<dbReference type="InterPro" id="IPR020846">
    <property type="entry name" value="MFS_dom"/>
</dbReference>
<feature type="transmembrane region" description="Helical" evidence="5">
    <location>
        <begin position="250"/>
        <end position="267"/>
    </location>
</feature>
<evidence type="ECO:0000313" key="8">
    <source>
        <dbReference type="Proteomes" id="UP000198707"/>
    </source>
</evidence>
<dbReference type="PANTHER" id="PTHR23514:SF13">
    <property type="entry name" value="INNER MEMBRANE PROTEIN YBJJ"/>
    <property type="match status" value="1"/>
</dbReference>
<name>A0A1H6YTR2_9ACTN</name>
<feature type="transmembrane region" description="Helical" evidence="5">
    <location>
        <begin position="45"/>
        <end position="66"/>
    </location>
</feature>
<keyword evidence="3 5" id="KW-1133">Transmembrane helix</keyword>
<feature type="transmembrane region" description="Helical" evidence="5">
    <location>
        <begin position="318"/>
        <end position="336"/>
    </location>
</feature>
<dbReference type="GO" id="GO:0022857">
    <property type="term" value="F:transmembrane transporter activity"/>
    <property type="evidence" value="ECO:0007669"/>
    <property type="project" value="InterPro"/>
</dbReference>
<protein>
    <submittedName>
        <fullName evidence="7">Fucose permease</fullName>
    </submittedName>
</protein>
<dbReference type="Gene3D" id="1.20.1250.20">
    <property type="entry name" value="MFS general substrate transporter like domains"/>
    <property type="match status" value="2"/>
</dbReference>
<dbReference type="OrthoDB" id="9809599at2"/>
<feature type="transmembrane region" description="Helical" evidence="5">
    <location>
        <begin position="377"/>
        <end position="396"/>
    </location>
</feature>
<organism evidence="7 8">
    <name type="scientific">Micromonospora phaseoli</name>
    <dbReference type="NCBI Taxonomy" id="1144548"/>
    <lineage>
        <taxon>Bacteria</taxon>
        <taxon>Bacillati</taxon>
        <taxon>Actinomycetota</taxon>
        <taxon>Actinomycetes</taxon>
        <taxon>Micromonosporales</taxon>
        <taxon>Micromonosporaceae</taxon>
        <taxon>Micromonospora</taxon>
    </lineage>
</organism>
<evidence type="ECO:0000256" key="3">
    <source>
        <dbReference type="ARBA" id="ARBA00022989"/>
    </source>
</evidence>
<accession>A0A1H6YTR2</accession>
<dbReference type="PROSITE" id="PS50850">
    <property type="entry name" value="MFS"/>
    <property type="match status" value="1"/>
</dbReference>
<proteinExistence type="predicted"/>
<dbReference type="PANTHER" id="PTHR23514">
    <property type="entry name" value="BYPASS OF STOP CODON PROTEIN 6"/>
    <property type="match status" value="1"/>
</dbReference>
<dbReference type="SUPFAM" id="SSF103473">
    <property type="entry name" value="MFS general substrate transporter"/>
    <property type="match status" value="1"/>
</dbReference>
<gene>
    <name evidence="7" type="ORF">SAMN05443287_104443</name>
</gene>
<evidence type="ECO:0000256" key="5">
    <source>
        <dbReference type="SAM" id="Phobius"/>
    </source>
</evidence>
<feature type="transmembrane region" description="Helical" evidence="5">
    <location>
        <begin position="113"/>
        <end position="135"/>
    </location>
</feature>
<evidence type="ECO:0000256" key="1">
    <source>
        <dbReference type="ARBA" id="ARBA00004651"/>
    </source>
</evidence>
<dbReference type="CDD" id="cd17393">
    <property type="entry name" value="MFS_MosC_like"/>
    <property type="match status" value="1"/>
</dbReference>
<dbReference type="STRING" id="1144548.SAMN05443287_104443"/>
<evidence type="ECO:0000256" key="2">
    <source>
        <dbReference type="ARBA" id="ARBA00022692"/>
    </source>
</evidence>
<dbReference type="InterPro" id="IPR036259">
    <property type="entry name" value="MFS_trans_sf"/>
</dbReference>
<dbReference type="InterPro" id="IPR051788">
    <property type="entry name" value="MFS_Transporter"/>
</dbReference>